<keyword evidence="7" id="KW-0547">Nucleotide-binding</keyword>
<keyword evidence="3" id="KW-0150">Chloroplast</keyword>
<evidence type="ECO:0000256" key="8">
    <source>
        <dbReference type="ARBA" id="ARBA00022801"/>
    </source>
</evidence>
<dbReference type="InterPro" id="IPR006703">
    <property type="entry name" value="G_AIG1"/>
</dbReference>
<proteinExistence type="inferred from homology"/>
<evidence type="ECO:0000256" key="11">
    <source>
        <dbReference type="ARBA" id="ARBA00022927"/>
    </source>
</evidence>
<dbReference type="GO" id="GO:0005525">
    <property type="term" value="F:GTP binding"/>
    <property type="evidence" value="ECO:0007669"/>
    <property type="project" value="UniProtKB-KW"/>
</dbReference>
<comment type="caution">
    <text evidence="19">The sequence shown here is derived from an EMBL/GenBank/DDBJ whole genome shotgun (WGS) entry which is preliminary data.</text>
</comment>
<dbReference type="Pfam" id="PF11886">
    <property type="entry name" value="TOC159_MAD"/>
    <property type="match status" value="1"/>
</dbReference>
<keyword evidence="2" id="KW-0813">Transport</keyword>
<dbReference type="InParanoid" id="A0A200Q5Z9"/>
<evidence type="ECO:0000256" key="7">
    <source>
        <dbReference type="ARBA" id="ARBA00022741"/>
    </source>
</evidence>
<protein>
    <submittedName>
        <fullName evidence="19">AIG1</fullName>
    </submittedName>
</protein>
<keyword evidence="14" id="KW-0472">Membrane</keyword>
<keyword evidence="10" id="KW-0460">Magnesium</keyword>
<dbReference type="PROSITE" id="PS51720">
    <property type="entry name" value="G_AIG1"/>
    <property type="match status" value="1"/>
</dbReference>
<evidence type="ECO:0000256" key="6">
    <source>
        <dbReference type="ARBA" id="ARBA00022723"/>
    </source>
</evidence>
<accession>A0A200Q5Z9</accession>
<feature type="region of interest" description="Disordered" evidence="17">
    <location>
        <begin position="1"/>
        <end position="77"/>
    </location>
</feature>
<dbReference type="GO" id="GO:0015031">
    <property type="term" value="P:protein transport"/>
    <property type="evidence" value="ECO:0007669"/>
    <property type="project" value="UniProtKB-KW"/>
</dbReference>
<dbReference type="InterPro" id="IPR045058">
    <property type="entry name" value="GIMA/IAN/Toc"/>
</dbReference>
<dbReference type="FunFam" id="3.40.50.300:FF:000413">
    <property type="entry name" value="Translocase of chloroplast 120, chloroplastic"/>
    <property type="match status" value="1"/>
</dbReference>
<evidence type="ECO:0000313" key="19">
    <source>
        <dbReference type="EMBL" id="OVA05866.1"/>
    </source>
</evidence>
<evidence type="ECO:0000313" key="20">
    <source>
        <dbReference type="Proteomes" id="UP000195402"/>
    </source>
</evidence>
<dbReference type="InterPro" id="IPR005690">
    <property type="entry name" value="Toc86_159"/>
</dbReference>
<evidence type="ECO:0000259" key="18">
    <source>
        <dbReference type="PROSITE" id="PS51720"/>
    </source>
</evidence>
<name>A0A200Q5Z9_MACCD</name>
<keyword evidence="9" id="KW-1002">Plastid outer membrane</keyword>
<evidence type="ECO:0000256" key="4">
    <source>
        <dbReference type="ARBA" id="ARBA00022640"/>
    </source>
</evidence>
<dbReference type="Proteomes" id="UP000195402">
    <property type="component" value="Unassembled WGS sequence"/>
</dbReference>
<dbReference type="AlphaFoldDB" id="A0A200Q5Z9"/>
<evidence type="ECO:0000256" key="13">
    <source>
        <dbReference type="ARBA" id="ARBA00023134"/>
    </source>
</evidence>
<dbReference type="GO" id="GO:0009707">
    <property type="term" value="C:chloroplast outer membrane"/>
    <property type="evidence" value="ECO:0007669"/>
    <property type="project" value="UniProtKB-SubCell"/>
</dbReference>
<dbReference type="Pfam" id="PF04548">
    <property type="entry name" value="AIG1"/>
    <property type="match status" value="1"/>
</dbReference>
<dbReference type="OrthoDB" id="8954335at2759"/>
<dbReference type="PANTHER" id="PTHR10903">
    <property type="entry name" value="GTPASE, IMAP FAMILY MEMBER-RELATED"/>
    <property type="match status" value="1"/>
</dbReference>
<evidence type="ECO:0000256" key="2">
    <source>
        <dbReference type="ARBA" id="ARBA00022448"/>
    </source>
</evidence>
<keyword evidence="12" id="KW-1133">Transmembrane helix</keyword>
<evidence type="ECO:0000256" key="5">
    <source>
        <dbReference type="ARBA" id="ARBA00022692"/>
    </source>
</evidence>
<organism evidence="19 20">
    <name type="scientific">Macleaya cordata</name>
    <name type="common">Five-seeded plume-poppy</name>
    <name type="synonym">Bocconia cordata</name>
    <dbReference type="NCBI Taxonomy" id="56857"/>
    <lineage>
        <taxon>Eukaryota</taxon>
        <taxon>Viridiplantae</taxon>
        <taxon>Streptophyta</taxon>
        <taxon>Embryophyta</taxon>
        <taxon>Tracheophyta</taxon>
        <taxon>Spermatophyta</taxon>
        <taxon>Magnoliopsida</taxon>
        <taxon>Ranunculales</taxon>
        <taxon>Papaveraceae</taxon>
        <taxon>Papaveroideae</taxon>
        <taxon>Macleaya</taxon>
    </lineage>
</organism>
<gene>
    <name evidence="19" type="ORF">BVC80_311g15</name>
</gene>
<keyword evidence="11" id="KW-0653">Protein transport</keyword>
<dbReference type="CDD" id="cd01853">
    <property type="entry name" value="Toc34_like"/>
    <property type="match status" value="1"/>
</dbReference>
<dbReference type="GO" id="GO:0046872">
    <property type="term" value="F:metal ion binding"/>
    <property type="evidence" value="ECO:0007669"/>
    <property type="project" value="UniProtKB-KW"/>
</dbReference>
<feature type="domain" description="AIG1-type G" evidence="18">
    <location>
        <begin position="169"/>
        <end position="400"/>
    </location>
</feature>
<evidence type="ECO:0000256" key="12">
    <source>
        <dbReference type="ARBA" id="ARBA00022989"/>
    </source>
</evidence>
<dbReference type="InterPro" id="IPR027417">
    <property type="entry name" value="P-loop_NTPase"/>
</dbReference>
<evidence type="ECO:0000256" key="10">
    <source>
        <dbReference type="ARBA" id="ARBA00022842"/>
    </source>
</evidence>
<evidence type="ECO:0000256" key="3">
    <source>
        <dbReference type="ARBA" id="ARBA00022528"/>
    </source>
</evidence>
<keyword evidence="5" id="KW-0812">Transmembrane</keyword>
<keyword evidence="13" id="KW-0342">GTP-binding</keyword>
<evidence type="ECO:0000256" key="16">
    <source>
        <dbReference type="ARBA" id="ARBA00023775"/>
    </source>
</evidence>
<comment type="subcellular location">
    <subcellularLocation>
        <location evidence="15">Plastid</location>
        <location evidence="15">Chloroplast outer membrane</location>
        <topology evidence="15">Single-pass membrane protein</topology>
    </subcellularLocation>
</comment>
<feature type="compositionally biased region" description="Acidic residues" evidence="17">
    <location>
        <begin position="29"/>
        <end position="39"/>
    </location>
</feature>
<dbReference type="EMBL" id="MVGT01002985">
    <property type="protein sequence ID" value="OVA05866.1"/>
    <property type="molecule type" value="Genomic_DNA"/>
</dbReference>
<dbReference type="NCBIfam" id="TIGR00993">
    <property type="entry name" value="3a0901s04IAP86"/>
    <property type="match status" value="1"/>
</dbReference>
<dbReference type="GO" id="GO:0045036">
    <property type="term" value="P:protein targeting to chloroplast"/>
    <property type="evidence" value="ECO:0007669"/>
    <property type="project" value="InterPro"/>
</dbReference>
<dbReference type="OMA" id="PEVVHMS"/>
<keyword evidence="4" id="KW-0934">Plastid</keyword>
<evidence type="ECO:0000256" key="14">
    <source>
        <dbReference type="ARBA" id="ARBA00023136"/>
    </source>
</evidence>
<dbReference type="GO" id="GO:0003924">
    <property type="term" value="F:GTPase activity"/>
    <property type="evidence" value="ECO:0007669"/>
    <property type="project" value="InterPro"/>
</dbReference>
<evidence type="ECO:0000256" key="17">
    <source>
        <dbReference type="SAM" id="MobiDB-lite"/>
    </source>
</evidence>
<evidence type="ECO:0000256" key="9">
    <source>
        <dbReference type="ARBA" id="ARBA00022805"/>
    </source>
</evidence>
<reference evidence="19 20" key="1">
    <citation type="journal article" date="2017" name="Mol. Plant">
        <title>The Genome of Medicinal Plant Macleaya cordata Provides New Insights into Benzylisoquinoline Alkaloids Metabolism.</title>
        <authorList>
            <person name="Liu X."/>
            <person name="Liu Y."/>
            <person name="Huang P."/>
            <person name="Ma Y."/>
            <person name="Qing Z."/>
            <person name="Tang Q."/>
            <person name="Cao H."/>
            <person name="Cheng P."/>
            <person name="Zheng Y."/>
            <person name="Yuan Z."/>
            <person name="Zhou Y."/>
            <person name="Liu J."/>
            <person name="Tang Z."/>
            <person name="Zhuo Y."/>
            <person name="Zhang Y."/>
            <person name="Yu L."/>
            <person name="Huang J."/>
            <person name="Yang P."/>
            <person name="Peng Q."/>
            <person name="Zhang J."/>
            <person name="Jiang W."/>
            <person name="Zhang Z."/>
            <person name="Lin K."/>
            <person name="Ro D.K."/>
            <person name="Chen X."/>
            <person name="Xiong X."/>
            <person name="Shang Y."/>
            <person name="Huang S."/>
            <person name="Zeng J."/>
        </authorList>
    </citation>
    <scope>NUCLEOTIDE SEQUENCE [LARGE SCALE GENOMIC DNA]</scope>
    <source>
        <strain evidence="20">cv. BLH2017</strain>
        <tissue evidence="19">Root</tissue>
    </source>
</reference>
<sequence>MKAVKDWISSQLASKSQPLSRPLSGNDNFFEEEPLDVEYEDRGSTPAASLSEPHVSVDTSLHTSTVNSENQPSSQHDTVEDFHLSHYNIDDKRLDPLAKIEALQIKLLRLVNRLGNSLDNLLVAQVLYRLHLATLIRVGESDLKRSSLRSDKIRAIAAEQEAAGRPDLDFSLRILVLGKTGVGKSATINSIFDQIKATTDAFQPATDRIREVVGNTHGIKITVIDTPGLLPSSTSNLRRNREILLSVKRYIRRFPPDIVLYFERLDLINMGYSDYPLLKLITDIFGSAMWFNTILVMTHSSSALPEGPSGYPVSYDSFVTHCTNVVQHYIHQALSDSKLENPVLLVENHPQCRKNILGEKVLPNGQVWRSQFFLLCICTKVLGDANALLKFRDDFQMGPTSSTRLPSLPHLLSNLLRPRSVSGTSGMDDEIDEISETEEEDEYDQLPPIRILTKSQFEKLTESQKNDYLDELDYRETLYLKKQLKADIRKRKEIMLPKDGILASDDNYDSREATPEAVQLPDIAFPPSFDSDYPAHRYRCLVTSDQWLARPVLDPQGWDHDVGFDGINLETAVQIKRNIHASVMGQMSKDKQDFSIQTECSATCTDSKGSASAGLDVQTAGRDLVCTVRGDTKLRNLKHNTTGCGFSVTSFGNKFFVGAKIEDAILIGKRVKLVLNGGAMGGLGQVAYGGSFETILRGRDYPVRNDKVSLTMTVLSFDKEMVLGGSINSDFRLGRGTRMSVNANLNSRKMGQICIKTNSSEHMEIGLIAVISIIRSLLRRRESEDLGNGEESDRG</sequence>
<comment type="cofactor">
    <cofactor evidence="1">
        <name>Mg(2+)</name>
        <dbReference type="ChEBI" id="CHEBI:18420"/>
    </cofactor>
</comment>
<keyword evidence="8" id="KW-0378">Hydrolase</keyword>
<dbReference type="SUPFAM" id="SSF52540">
    <property type="entry name" value="P-loop containing nucleoside triphosphate hydrolases"/>
    <property type="match status" value="1"/>
</dbReference>
<evidence type="ECO:0000256" key="1">
    <source>
        <dbReference type="ARBA" id="ARBA00001946"/>
    </source>
</evidence>
<dbReference type="InterPro" id="IPR024283">
    <property type="entry name" value="TOC159_MAD"/>
</dbReference>
<dbReference type="PANTHER" id="PTHR10903:SF68">
    <property type="entry name" value="TRANSLOCASE OF CHLOROPLAST 90, CHLOROPLASTIC"/>
    <property type="match status" value="1"/>
</dbReference>
<comment type="similarity">
    <text evidence="16">Belongs to the TRAFAC class TrmE-Era-EngA-EngB-Septin-like GTPase superfamily. AIG1/Toc34/Toc159-like paraseptin GTPase family. TOC159 subfamily.</text>
</comment>
<keyword evidence="20" id="KW-1185">Reference proteome</keyword>
<dbReference type="Gene3D" id="3.40.50.300">
    <property type="entry name" value="P-loop containing nucleotide triphosphate hydrolases"/>
    <property type="match status" value="1"/>
</dbReference>
<keyword evidence="6" id="KW-0479">Metal-binding</keyword>
<dbReference type="FunCoup" id="A0A200Q5Z9">
    <property type="interactions" value="2172"/>
</dbReference>
<dbReference type="STRING" id="56857.A0A200Q5Z9"/>
<feature type="compositionally biased region" description="Polar residues" evidence="17">
    <location>
        <begin position="57"/>
        <end position="76"/>
    </location>
</feature>
<evidence type="ECO:0000256" key="15">
    <source>
        <dbReference type="ARBA" id="ARBA00023766"/>
    </source>
</evidence>
<feature type="compositionally biased region" description="Polar residues" evidence="17">
    <location>
        <begin position="8"/>
        <end position="27"/>
    </location>
</feature>